<dbReference type="Gene3D" id="3.40.91.30">
    <property type="match status" value="1"/>
</dbReference>
<sequence length="156" mass="18169">MAKQSKAQIGALHGFRSGLEDINARFLTEWRVEVRYEEYDMTYLKPAKISKYTPDFILPNGIVVETKGRFLTEDRHKHILIKEQYPQLDLRFVFSNPNTRISKQSKTTYAIWCQSHGFQYAAKVIPQEWLAEPNDPARQEALSQILRKKPAKKGTK</sequence>
<proteinExistence type="predicted"/>
<gene>
    <name evidence="1" type="ORF">CO661_24190</name>
</gene>
<dbReference type="EMBL" id="NWTC01000022">
    <property type="protein sequence ID" value="PDT45365.1"/>
    <property type="molecule type" value="Genomic_DNA"/>
</dbReference>
<accession>A0A2A6LSJ6</accession>
<name>A0A2A6LSJ6_RHIFR</name>
<dbReference type="AlphaFoldDB" id="A0A2A6LSJ6"/>
<dbReference type="InterPro" id="IPR008029">
    <property type="entry name" value="Phage_T7_Gp3_endoDNaseI"/>
</dbReference>
<dbReference type="GO" id="GO:0008833">
    <property type="term" value="F:deoxyribonuclease IV (phage-T4-induced) activity"/>
    <property type="evidence" value="ECO:0007669"/>
    <property type="project" value="InterPro"/>
</dbReference>
<evidence type="ECO:0000313" key="1">
    <source>
        <dbReference type="EMBL" id="PDT45365.1"/>
    </source>
</evidence>
<dbReference type="RefSeq" id="WP_097587419.1">
    <property type="nucleotide sequence ID" value="NZ_NWTC01000022.1"/>
</dbReference>
<organism evidence="1 2">
    <name type="scientific">Rhizobium fredii</name>
    <name type="common">Sinorhizobium fredii</name>
    <dbReference type="NCBI Taxonomy" id="380"/>
    <lineage>
        <taxon>Bacteria</taxon>
        <taxon>Pseudomonadati</taxon>
        <taxon>Pseudomonadota</taxon>
        <taxon>Alphaproteobacteria</taxon>
        <taxon>Hyphomicrobiales</taxon>
        <taxon>Rhizobiaceae</taxon>
        <taxon>Sinorhizobium/Ensifer group</taxon>
        <taxon>Sinorhizobium</taxon>
    </lineage>
</organism>
<dbReference type="InterPro" id="IPR011335">
    <property type="entry name" value="Restrct_endonuc-II-like"/>
</dbReference>
<dbReference type="CDD" id="cd22324">
    <property type="entry name" value="Endonuclease_I"/>
    <property type="match status" value="1"/>
</dbReference>
<dbReference type="Pfam" id="PF05367">
    <property type="entry name" value="Phage_endo_I"/>
    <property type="match status" value="1"/>
</dbReference>
<comment type="caution">
    <text evidence="1">The sequence shown here is derived from an EMBL/GenBank/DDBJ whole genome shotgun (WGS) entry which is preliminary data.</text>
</comment>
<dbReference type="Proteomes" id="UP000220353">
    <property type="component" value="Unassembled WGS sequence"/>
</dbReference>
<evidence type="ECO:0000313" key="2">
    <source>
        <dbReference type="Proteomes" id="UP000220353"/>
    </source>
</evidence>
<dbReference type="GO" id="GO:0016032">
    <property type="term" value="P:viral process"/>
    <property type="evidence" value="ECO:0007669"/>
    <property type="project" value="InterPro"/>
</dbReference>
<dbReference type="GO" id="GO:0015074">
    <property type="term" value="P:DNA integration"/>
    <property type="evidence" value="ECO:0007669"/>
    <property type="project" value="InterPro"/>
</dbReference>
<reference evidence="1 2" key="1">
    <citation type="submission" date="2017-09" db="EMBL/GenBank/DDBJ databases">
        <title>Comparative genomics of rhizobia isolated from Phaseolus vulgaris in China.</title>
        <authorList>
            <person name="Tong W."/>
        </authorList>
    </citation>
    <scope>NUCLEOTIDE SEQUENCE [LARGE SCALE GENOMIC DNA]</scope>
    <source>
        <strain evidence="1 2">PCH1</strain>
    </source>
</reference>
<protein>
    <submittedName>
        <fullName evidence="1">Endodeoxyribonuclease</fullName>
    </submittedName>
</protein>
<dbReference type="SUPFAM" id="SSF52980">
    <property type="entry name" value="Restriction endonuclease-like"/>
    <property type="match status" value="1"/>
</dbReference>